<comment type="caution">
    <text evidence="1">The sequence shown here is derived from an EMBL/GenBank/DDBJ whole genome shotgun (WGS) entry which is preliminary data.</text>
</comment>
<dbReference type="AlphaFoldDB" id="A0A9Q3EP62"/>
<keyword evidence="2" id="KW-1185">Reference proteome</keyword>
<dbReference type="EMBL" id="AVOT02031158">
    <property type="protein sequence ID" value="MBW0524599.1"/>
    <property type="molecule type" value="Genomic_DNA"/>
</dbReference>
<protein>
    <submittedName>
        <fullName evidence="1">Uncharacterized protein</fullName>
    </submittedName>
</protein>
<sequence>MDWIWSNCHGNLQDYINSCRKMKLELDAVNIKIKAELLSFSILGKLIDTSSSAHPYKITHYCANGKHNPNCTSHSKEQCFSKNPNLRLARRKNCRRFPSNILPSAHISSAQASALITGSLDLISSIKFIVDCGATHHMFNSRTLFSTLNRRLFKLFGSRRNGNGKFDMQRRNLIIKKLPLCTNTEL</sequence>
<organism evidence="1 2">
    <name type="scientific">Austropuccinia psidii MF-1</name>
    <dbReference type="NCBI Taxonomy" id="1389203"/>
    <lineage>
        <taxon>Eukaryota</taxon>
        <taxon>Fungi</taxon>
        <taxon>Dikarya</taxon>
        <taxon>Basidiomycota</taxon>
        <taxon>Pucciniomycotina</taxon>
        <taxon>Pucciniomycetes</taxon>
        <taxon>Pucciniales</taxon>
        <taxon>Sphaerophragmiaceae</taxon>
        <taxon>Austropuccinia</taxon>
    </lineage>
</organism>
<gene>
    <name evidence="1" type="ORF">O181_064314</name>
</gene>
<evidence type="ECO:0000313" key="2">
    <source>
        <dbReference type="Proteomes" id="UP000765509"/>
    </source>
</evidence>
<proteinExistence type="predicted"/>
<dbReference type="Proteomes" id="UP000765509">
    <property type="component" value="Unassembled WGS sequence"/>
</dbReference>
<reference evidence="1" key="1">
    <citation type="submission" date="2021-03" db="EMBL/GenBank/DDBJ databases">
        <title>Draft genome sequence of rust myrtle Austropuccinia psidii MF-1, a brazilian biotype.</title>
        <authorList>
            <person name="Quecine M.C."/>
            <person name="Pachon D.M.R."/>
            <person name="Bonatelli M.L."/>
            <person name="Correr F.H."/>
            <person name="Franceschini L.M."/>
            <person name="Leite T.F."/>
            <person name="Margarido G.R.A."/>
            <person name="Almeida C.A."/>
            <person name="Ferrarezi J.A."/>
            <person name="Labate C.A."/>
        </authorList>
    </citation>
    <scope>NUCLEOTIDE SEQUENCE</scope>
    <source>
        <strain evidence="1">MF-1</strain>
    </source>
</reference>
<name>A0A9Q3EP62_9BASI</name>
<evidence type="ECO:0000313" key="1">
    <source>
        <dbReference type="EMBL" id="MBW0524599.1"/>
    </source>
</evidence>
<accession>A0A9Q3EP62</accession>
<dbReference type="OrthoDB" id="8029976at2759"/>